<protein>
    <submittedName>
        <fullName evidence="2">Uncharacterized protein</fullName>
    </submittedName>
</protein>
<gene>
    <name evidence="2" type="ORF">LSALG_LOCUS41146</name>
</gene>
<dbReference type="Proteomes" id="UP001177003">
    <property type="component" value="Chromosome 9"/>
</dbReference>
<dbReference type="AlphaFoldDB" id="A0AA36EP54"/>
<evidence type="ECO:0000313" key="2">
    <source>
        <dbReference type="EMBL" id="CAI9302668.1"/>
    </source>
</evidence>
<evidence type="ECO:0000313" key="3">
    <source>
        <dbReference type="Proteomes" id="UP001177003"/>
    </source>
</evidence>
<name>A0AA36EP54_LACSI</name>
<dbReference type="EMBL" id="OX465085">
    <property type="protein sequence ID" value="CAI9302668.1"/>
    <property type="molecule type" value="Genomic_DNA"/>
</dbReference>
<proteinExistence type="predicted"/>
<sequence length="332" mass="36999">MTLQPSSSSTGDTEYVPKGTAIEESRESVDSQSEDSLHGNSPQLSPIKEVNLNDKIPTPPHSSTHTSIDIIITPCPPHLTIPVSTPIFIDSTIAPTISIQPFVCVNVPDMGAEPSSLSTHLSPPISHIIHDEPHMVFCDEKDEDIEGFTYSPFKIRNEKDDVEHVVTWQIQSLHEKIDQLLQSTKASSLDDYAKSSVESLFEHIMKQHTTFVETSSKIVADYAEVCKSTTEKVDKIIKKTISFMENFQTTYNSNTTFSNEALKSLGSLFKNEKTKLQELPSGLKTDHEYFQAPLSSHLSQLKDKLEKEISLKDSLTLKTEEAKVSSTRHEAL</sequence>
<reference evidence="2" key="1">
    <citation type="submission" date="2023-04" db="EMBL/GenBank/DDBJ databases">
        <authorList>
            <person name="Vijverberg K."/>
            <person name="Xiong W."/>
            <person name="Schranz E."/>
        </authorList>
    </citation>
    <scope>NUCLEOTIDE SEQUENCE</scope>
</reference>
<accession>A0AA36EP54</accession>
<feature type="compositionally biased region" description="Polar residues" evidence="1">
    <location>
        <begin position="1"/>
        <end position="12"/>
    </location>
</feature>
<evidence type="ECO:0000256" key="1">
    <source>
        <dbReference type="SAM" id="MobiDB-lite"/>
    </source>
</evidence>
<keyword evidence="3" id="KW-1185">Reference proteome</keyword>
<feature type="region of interest" description="Disordered" evidence="1">
    <location>
        <begin position="1"/>
        <end position="65"/>
    </location>
</feature>
<organism evidence="2 3">
    <name type="scientific">Lactuca saligna</name>
    <name type="common">Willowleaf lettuce</name>
    <dbReference type="NCBI Taxonomy" id="75948"/>
    <lineage>
        <taxon>Eukaryota</taxon>
        <taxon>Viridiplantae</taxon>
        <taxon>Streptophyta</taxon>
        <taxon>Embryophyta</taxon>
        <taxon>Tracheophyta</taxon>
        <taxon>Spermatophyta</taxon>
        <taxon>Magnoliopsida</taxon>
        <taxon>eudicotyledons</taxon>
        <taxon>Gunneridae</taxon>
        <taxon>Pentapetalae</taxon>
        <taxon>asterids</taxon>
        <taxon>campanulids</taxon>
        <taxon>Asterales</taxon>
        <taxon>Asteraceae</taxon>
        <taxon>Cichorioideae</taxon>
        <taxon>Cichorieae</taxon>
        <taxon>Lactucinae</taxon>
        <taxon>Lactuca</taxon>
    </lineage>
</organism>